<organism evidence="1 2">
    <name type="scientific">Gossypium arboreum</name>
    <name type="common">Tree cotton</name>
    <name type="synonym">Gossypium nanking</name>
    <dbReference type="NCBI Taxonomy" id="29729"/>
    <lineage>
        <taxon>Eukaryota</taxon>
        <taxon>Viridiplantae</taxon>
        <taxon>Streptophyta</taxon>
        <taxon>Embryophyta</taxon>
        <taxon>Tracheophyta</taxon>
        <taxon>Spermatophyta</taxon>
        <taxon>Magnoliopsida</taxon>
        <taxon>eudicotyledons</taxon>
        <taxon>Gunneridae</taxon>
        <taxon>Pentapetalae</taxon>
        <taxon>rosids</taxon>
        <taxon>malvids</taxon>
        <taxon>Malvales</taxon>
        <taxon>Malvaceae</taxon>
        <taxon>Malvoideae</taxon>
        <taxon>Gossypium</taxon>
    </lineage>
</organism>
<sequence>MKETEIVKQYLDRIMTVVNKIRLFGDHFSDNRIVEKVIITFPERYESKVSSLKDSRDLSTIYLSELINALYAQEQRRASKQEKHSKVPFQARSKGETMERRSIHLVLIIKKVLTWRIIVGSGLTYNVEPINILVT</sequence>
<dbReference type="EMBL" id="JARKNE010000013">
    <property type="protein sequence ID" value="KAK5772843.1"/>
    <property type="molecule type" value="Genomic_DNA"/>
</dbReference>
<name>A0ABR0MHX2_GOSAR</name>
<dbReference type="PANTHER" id="PTHR35317:SF31">
    <property type="entry name" value="DUF4219 DOMAIN-CONTAINING PROTEIN"/>
    <property type="match status" value="1"/>
</dbReference>
<gene>
    <name evidence="1" type="ORF">PVK06_049142</name>
</gene>
<protein>
    <submittedName>
        <fullName evidence="1">Uncharacterized protein</fullName>
    </submittedName>
</protein>
<accession>A0ABR0MHX2</accession>
<reference evidence="1 2" key="1">
    <citation type="submission" date="2023-03" db="EMBL/GenBank/DDBJ databases">
        <title>WGS of Gossypium arboreum.</title>
        <authorList>
            <person name="Yu D."/>
        </authorList>
    </citation>
    <scope>NUCLEOTIDE SEQUENCE [LARGE SCALE GENOMIC DNA]</scope>
    <source>
        <tissue evidence="1">Leaf</tissue>
    </source>
</reference>
<dbReference type="Proteomes" id="UP001358586">
    <property type="component" value="Chromosome 13"/>
</dbReference>
<dbReference type="Pfam" id="PF14223">
    <property type="entry name" value="Retrotran_gag_2"/>
    <property type="match status" value="1"/>
</dbReference>
<comment type="caution">
    <text evidence="1">The sequence shown here is derived from an EMBL/GenBank/DDBJ whole genome shotgun (WGS) entry which is preliminary data.</text>
</comment>
<dbReference type="PANTHER" id="PTHR35317">
    <property type="entry name" value="OS04G0629600 PROTEIN"/>
    <property type="match status" value="1"/>
</dbReference>
<keyword evidence="2" id="KW-1185">Reference proteome</keyword>
<evidence type="ECO:0000313" key="2">
    <source>
        <dbReference type="Proteomes" id="UP001358586"/>
    </source>
</evidence>
<proteinExistence type="predicted"/>
<evidence type="ECO:0000313" key="1">
    <source>
        <dbReference type="EMBL" id="KAK5772843.1"/>
    </source>
</evidence>